<proteinExistence type="predicted"/>
<organism evidence="4 5">
    <name type="scientific">Salinibacter ruber (strain M8)</name>
    <dbReference type="NCBI Taxonomy" id="761659"/>
    <lineage>
        <taxon>Bacteria</taxon>
        <taxon>Pseudomonadati</taxon>
        <taxon>Rhodothermota</taxon>
        <taxon>Rhodothermia</taxon>
        <taxon>Rhodothermales</taxon>
        <taxon>Salinibacteraceae</taxon>
        <taxon>Salinibacter</taxon>
    </lineage>
</organism>
<dbReference type="SUPFAM" id="SSF53335">
    <property type="entry name" value="S-adenosyl-L-methionine-dependent methyltransferases"/>
    <property type="match status" value="1"/>
</dbReference>
<protein>
    <recommendedName>
        <fullName evidence="6">Methyltransferase</fullName>
    </recommendedName>
</protein>
<evidence type="ECO:0008006" key="6">
    <source>
        <dbReference type="Google" id="ProtNLM"/>
    </source>
</evidence>
<reference evidence="4 5" key="1">
    <citation type="journal article" date="2010" name="ISME J.">
        <title>Fine-scale evolution: genomic, phenotypic and ecological differentiation in two coexisting Salinibacter ruber strains.</title>
        <authorList>
            <person name="Pena A."/>
            <person name="Teeling H."/>
            <person name="Huerta-Cepas J."/>
            <person name="Santos F."/>
            <person name="Yarza P."/>
            <person name="Brito-Echeverria J."/>
            <person name="Lucio M."/>
            <person name="Schmitt-Kopplin P."/>
            <person name="Meseguer I."/>
            <person name="Schenowitz C."/>
            <person name="Dossat C."/>
            <person name="Barbe V."/>
            <person name="Dopazo J."/>
            <person name="Rossello-Mora R."/>
            <person name="Schuler M."/>
            <person name="Glockner F.O."/>
            <person name="Amann R."/>
            <person name="Gabaldon T."/>
            <person name="Anton J."/>
        </authorList>
    </citation>
    <scope>NUCLEOTIDE SEQUENCE [LARGE SCALE GENOMIC DNA]</scope>
    <source>
        <strain evidence="4 5">M8</strain>
    </source>
</reference>
<dbReference type="AlphaFoldDB" id="D5HB11"/>
<evidence type="ECO:0000256" key="1">
    <source>
        <dbReference type="ARBA" id="ARBA00022603"/>
    </source>
</evidence>
<dbReference type="CDD" id="cd02440">
    <property type="entry name" value="AdoMet_MTases"/>
    <property type="match status" value="1"/>
</dbReference>
<dbReference type="InterPro" id="IPR029063">
    <property type="entry name" value="SAM-dependent_MTases_sf"/>
</dbReference>
<evidence type="ECO:0000313" key="4">
    <source>
        <dbReference type="EMBL" id="CBH25216.1"/>
    </source>
</evidence>
<dbReference type="PANTHER" id="PTHR43542:SF1">
    <property type="entry name" value="METHYLTRANSFERASE"/>
    <property type="match status" value="1"/>
</dbReference>
<dbReference type="GO" id="GO:0008168">
    <property type="term" value="F:methyltransferase activity"/>
    <property type="evidence" value="ECO:0007669"/>
    <property type="project" value="UniProtKB-KW"/>
</dbReference>
<sequence length="237" mass="25918">MGISSPHSRLPFSRLVGCRASSPHPLTCHVQSIMKLIAGRFGGHGLKTPSGHETRPSTARTREALFGLIDARIYLEGAEVLDLFCGTGALGLEAISRGAELVTFVERKREVINYARENAEKIGVADKCIFIQGDAVEYLRTYQGPALDLIMADPPYKLDAMKEMPDLAVPHLDTDGVFTLEHSSHDWFDEHPRLMTSRSYGRTIVSLFRPPLPPEDEAAGDATDDVESAPESSPTTS</sequence>
<dbReference type="HOGENOM" id="CLU_075826_1_1_10"/>
<dbReference type="EMBL" id="FP565814">
    <property type="protein sequence ID" value="CBH25216.1"/>
    <property type="molecule type" value="Genomic_DNA"/>
</dbReference>
<dbReference type="KEGG" id="srm:SRM_02295"/>
<name>D5HB11_SALRM</name>
<dbReference type="PANTHER" id="PTHR43542">
    <property type="entry name" value="METHYLTRANSFERASE"/>
    <property type="match status" value="1"/>
</dbReference>
<reference evidence="5" key="2">
    <citation type="submission" date="2010-04" db="EMBL/GenBank/DDBJ databases">
        <title>Genome sequence of Salinibacter ruber M8.</title>
        <authorList>
            <consortium name="Genoscope"/>
        </authorList>
    </citation>
    <scope>NUCLEOTIDE SEQUENCE [LARGE SCALE GENOMIC DNA]</scope>
    <source>
        <strain evidence="5">M8</strain>
    </source>
</reference>
<evidence type="ECO:0000313" key="5">
    <source>
        <dbReference type="Proteomes" id="UP000000933"/>
    </source>
</evidence>
<evidence type="ECO:0000256" key="2">
    <source>
        <dbReference type="ARBA" id="ARBA00022679"/>
    </source>
</evidence>
<dbReference type="GO" id="GO:0031167">
    <property type="term" value="P:rRNA methylation"/>
    <property type="evidence" value="ECO:0007669"/>
    <property type="project" value="InterPro"/>
</dbReference>
<dbReference type="PATRIC" id="fig|761659.10.peg.2499"/>
<keyword evidence="1" id="KW-0489">Methyltransferase</keyword>
<feature type="compositionally biased region" description="Acidic residues" evidence="3">
    <location>
        <begin position="214"/>
        <end position="228"/>
    </location>
</feature>
<dbReference type="Gene3D" id="3.40.50.150">
    <property type="entry name" value="Vaccinia Virus protein VP39"/>
    <property type="match status" value="1"/>
</dbReference>
<dbReference type="Proteomes" id="UP000000933">
    <property type="component" value="Chromosome"/>
</dbReference>
<evidence type="ECO:0000256" key="3">
    <source>
        <dbReference type="SAM" id="MobiDB-lite"/>
    </source>
</evidence>
<feature type="region of interest" description="Disordered" evidence="3">
    <location>
        <begin position="209"/>
        <end position="237"/>
    </location>
</feature>
<accession>D5HB11</accession>
<gene>
    <name evidence="4" type="ordered locus">SRM_02295</name>
</gene>
<dbReference type="Pfam" id="PF03602">
    <property type="entry name" value="Cons_hypoth95"/>
    <property type="match status" value="1"/>
</dbReference>
<dbReference type="InterPro" id="IPR004398">
    <property type="entry name" value="RNA_MeTrfase_RsmD"/>
</dbReference>
<keyword evidence="2" id="KW-0808">Transferase</keyword>